<reference evidence="2 3" key="1">
    <citation type="submission" date="2024-03" db="EMBL/GenBank/DDBJ databases">
        <title>The Acrasis kona genome and developmental transcriptomes reveal deep origins of eukaryotic multicellular pathways.</title>
        <authorList>
            <person name="Sheikh S."/>
            <person name="Fu C.-J."/>
            <person name="Brown M.W."/>
            <person name="Baldauf S.L."/>
        </authorList>
    </citation>
    <scope>NUCLEOTIDE SEQUENCE [LARGE SCALE GENOMIC DNA]</scope>
    <source>
        <strain evidence="2 3">ATCC MYA-3509</strain>
    </source>
</reference>
<sequence length="234" mass="26717">MELTIRPRLQVITFGDSITQFAYEHDGGFGFLLQKYFLYKADIINRGMSGYTTDLALKLVPYIFDPSNEQTLAVIMFGANDAAEAPSTQHVPLERYKDNIKKIVKVIRDNRPNADLILMTPTPMIKSLWDKEAFSRFKSPGYRSGELARRYASEVVTVSEELGIPCVNFWKDSNVWSGEDMFIDGLHLSNKGYSVLFESLKNVIENQLPHLSFEKLPAPFPHYIDVFTNYSLDN</sequence>
<dbReference type="CDD" id="cd01838">
    <property type="entry name" value="Isoamyl_acetate_hydrolase_like"/>
    <property type="match status" value="1"/>
</dbReference>
<accession>A0AAW2ZBS1</accession>
<dbReference type="Pfam" id="PF13472">
    <property type="entry name" value="Lipase_GDSL_2"/>
    <property type="match status" value="1"/>
</dbReference>
<dbReference type="AlphaFoldDB" id="A0AAW2ZBS1"/>
<keyword evidence="3" id="KW-1185">Reference proteome</keyword>
<dbReference type="Gene3D" id="3.40.50.1110">
    <property type="entry name" value="SGNH hydrolase"/>
    <property type="match status" value="1"/>
</dbReference>
<dbReference type="InterPro" id="IPR036514">
    <property type="entry name" value="SGNH_hydro_sf"/>
</dbReference>
<protein>
    <submittedName>
        <fullName evidence="2">GDSL esterase/lipase</fullName>
    </submittedName>
</protein>
<proteinExistence type="predicted"/>
<dbReference type="SUPFAM" id="SSF52266">
    <property type="entry name" value="SGNH hydrolase"/>
    <property type="match status" value="1"/>
</dbReference>
<dbReference type="EMBL" id="JAOPGA020001201">
    <property type="protein sequence ID" value="KAL0486082.1"/>
    <property type="molecule type" value="Genomic_DNA"/>
</dbReference>
<evidence type="ECO:0000313" key="3">
    <source>
        <dbReference type="Proteomes" id="UP001431209"/>
    </source>
</evidence>
<evidence type="ECO:0000259" key="1">
    <source>
        <dbReference type="Pfam" id="PF13472"/>
    </source>
</evidence>
<dbReference type="InterPro" id="IPR013830">
    <property type="entry name" value="SGNH_hydro"/>
</dbReference>
<name>A0AAW2ZBS1_9EUKA</name>
<gene>
    <name evidence="2" type="ORF">AKO1_001789</name>
</gene>
<comment type="caution">
    <text evidence="2">The sequence shown here is derived from an EMBL/GenBank/DDBJ whole genome shotgun (WGS) entry which is preliminary data.</text>
</comment>
<dbReference type="Proteomes" id="UP001431209">
    <property type="component" value="Unassembled WGS sequence"/>
</dbReference>
<dbReference type="InterPro" id="IPR045136">
    <property type="entry name" value="Iah1-like"/>
</dbReference>
<organism evidence="2 3">
    <name type="scientific">Acrasis kona</name>
    <dbReference type="NCBI Taxonomy" id="1008807"/>
    <lineage>
        <taxon>Eukaryota</taxon>
        <taxon>Discoba</taxon>
        <taxon>Heterolobosea</taxon>
        <taxon>Tetramitia</taxon>
        <taxon>Eutetramitia</taxon>
        <taxon>Acrasidae</taxon>
        <taxon>Acrasis</taxon>
    </lineage>
</organism>
<evidence type="ECO:0000313" key="2">
    <source>
        <dbReference type="EMBL" id="KAL0486082.1"/>
    </source>
</evidence>
<dbReference type="PANTHER" id="PTHR14209:SF19">
    <property type="entry name" value="ISOAMYL ACETATE-HYDROLYZING ESTERASE 1 HOMOLOG"/>
    <property type="match status" value="1"/>
</dbReference>
<feature type="domain" description="SGNH hydrolase-type esterase" evidence="1">
    <location>
        <begin position="14"/>
        <end position="194"/>
    </location>
</feature>
<dbReference type="PANTHER" id="PTHR14209">
    <property type="entry name" value="ISOAMYL ACETATE-HYDROLYZING ESTERASE 1"/>
    <property type="match status" value="1"/>
</dbReference>